<dbReference type="OrthoDB" id="1434670at2759"/>
<evidence type="ECO:0000313" key="2">
    <source>
        <dbReference type="Proteomes" id="UP000242715"/>
    </source>
</evidence>
<dbReference type="Proteomes" id="UP000242715">
    <property type="component" value="Unassembled WGS sequence"/>
</dbReference>
<protein>
    <recommendedName>
        <fullName evidence="3">Aminotransferase-like plant mobile domain-containing protein</fullName>
    </recommendedName>
</protein>
<accession>A0A2Z6NEW3</accession>
<name>A0A2Z6NEW3_TRISU</name>
<evidence type="ECO:0000313" key="1">
    <source>
        <dbReference type="EMBL" id="GAU40573.1"/>
    </source>
</evidence>
<sequence>MKRIEGVELVSAFLEIEETEVWRYFDNINGAHIKYGTCNICMSRIEKVDKGFSALFGLRYFQDLSEVHEWNWGVVTLTDLQHYMDDASEVRTAQIVAF</sequence>
<dbReference type="EMBL" id="DF973815">
    <property type="protein sequence ID" value="GAU40573.1"/>
    <property type="molecule type" value="Genomic_DNA"/>
</dbReference>
<keyword evidence="2" id="KW-1185">Reference proteome</keyword>
<reference evidence="2" key="1">
    <citation type="journal article" date="2017" name="Front. Plant Sci.">
        <title>Climate Clever Clovers: New Paradigm to Reduce the Environmental Footprint of Ruminants by Breeding Low Methanogenic Forages Utilizing Haplotype Variation.</title>
        <authorList>
            <person name="Kaur P."/>
            <person name="Appels R."/>
            <person name="Bayer P.E."/>
            <person name="Keeble-Gagnere G."/>
            <person name="Wang J."/>
            <person name="Hirakawa H."/>
            <person name="Shirasawa K."/>
            <person name="Vercoe P."/>
            <person name="Stefanova K."/>
            <person name="Durmic Z."/>
            <person name="Nichols P."/>
            <person name="Revell C."/>
            <person name="Isobe S.N."/>
            <person name="Edwards D."/>
            <person name="Erskine W."/>
        </authorList>
    </citation>
    <scope>NUCLEOTIDE SEQUENCE [LARGE SCALE GENOMIC DNA]</scope>
    <source>
        <strain evidence="2">cv. Daliak</strain>
    </source>
</reference>
<organism evidence="1 2">
    <name type="scientific">Trifolium subterraneum</name>
    <name type="common">Subterranean clover</name>
    <dbReference type="NCBI Taxonomy" id="3900"/>
    <lineage>
        <taxon>Eukaryota</taxon>
        <taxon>Viridiplantae</taxon>
        <taxon>Streptophyta</taxon>
        <taxon>Embryophyta</taxon>
        <taxon>Tracheophyta</taxon>
        <taxon>Spermatophyta</taxon>
        <taxon>Magnoliopsida</taxon>
        <taxon>eudicotyledons</taxon>
        <taxon>Gunneridae</taxon>
        <taxon>Pentapetalae</taxon>
        <taxon>rosids</taxon>
        <taxon>fabids</taxon>
        <taxon>Fabales</taxon>
        <taxon>Fabaceae</taxon>
        <taxon>Papilionoideae</taxon>
        <taxon>50 kb inversion clade</taxon>
        <taxon>NPAAA clade</taxon>
        <taxon>Hologalegina</taxon>
        <taxon>IRL clade</taxon>
        <taxon>Trifolieae</taxon>
        <taxon>Trifolium</taxon>
    </lineage>
</organism>
<proteinExistence type="predicted"/>
<evidence type="ECO:0008006" key="3">
    <source>
        <dbReference type="Google" id="ProtNLM"/>
    </source>
</evidence>
<gene>
    <name evidence="1" type="ORF">TSUD_35900</name>
</gene>
<dbReference type="AlphaFoldDB" id="A0A2Z6NEW3"/>